<keyword evidence="2" id="KW-1185">Reference proteome</keyword>
<proteinExistence type="predicted"/>
<dbReference type="Proteomes" id="UP000692954">
    <property type="component" value="Unassembled WGS sequence"/>
</dbReference>
<dbReference type="OrthoDB" id="301729at2759"/>
<accession>A0A8S1K3Z3</accession>
<evidence type="ECO:0000313" key="2">
    <source>
        <dbReference type="Proteomes" id="UP000692954"/>
    </source>
</evidence>
<dbReference type="EMBL" id="CAJJDN010000004">
    <property type="protein sequence ID" value="CAD8049411.1"/>
    <property type="molecule type" value="Genomic_DNA"/>
</dbReference>
<evidence type="ECO:0000313" key="1">
    <source>
        <dbReference type="EMBL" id="CAD8049411.1"/>
    </source>
</evidence>
<protein>
    <submittedName>
        <fullName evidence="1">Uncharacterized protein</fullName>
    </submittedName>
</protein>
<organism evidence="1 2">
    <name type="scientific">Paramecium sonneborni</name>
    <dbReference type="NCBI Taxonomy" id="65129"/>
    <lineage>
        <taxon>Eukaryota</taxon>
        <taxon>Sar</taxon>
        <taxon>Alveolata</taxon>
        <taxon>Ciliophora</taxon>
        <taxon>Intramacronucleata</taxon>
        <taxon>Oligohymenophorea</taxon>
        <taxon>Peniculida</taxon>
        <taxon>Parameciidae</taxon>
        <taxon>Paramecium</taxon>
    </lineage>
</organism>
<sequence>MLQFKGFIIFDLKRSQFFFEMRRDIEQDLKWFSVQKEIRKKFIDEDVLEDKVFEMQSALGKVRGKFDDFQKRFLILIASNQVEDIYLAELLNEIFAILIIQEHYIKFFKEELEVQAFFDVEKKIQEKENYLNQNIYSMYAFPNLFSQIQQFKKLQSFNDLDLEIEDPQQQQSEFSSTQQIIFKGFTIFDTYRQCFYMLIKRGFANDNIWKIQRMQIQQFLLKRSKAPLQHFFLNFEMGQFLFEYDVEASKQFKLKHLGNYFILLTNSNSAQHPQKLLLSKLKGLVQRIPNYQRIYKPELENKLKSQLLGVIEAEEKNYYQIYFPKWIDKEKKDNRKIIKQRGMTEISFQNKGLTFYDELSLTDYLTQRDKFLNDFQ</sequence>
<name>A0A8S1K3Z3_9CILI</name>
<dbReference type="AlphaFoldDB" id="A0A8S1K3Z3"/>
<comment type="caution">
    <text evidence="1">The sequence shown here is derived from an EMBL/GenBank/DDBJ whole genome shotgun (WGS) entry which is preliminary data.</text>
</comment>
<gene>
    <name evidence="1" type="ORF">PSON_ATCC_30995.1.T0040099</name>
</gene>
<reference evidence="1" key="1">
    <citation type="submission" date="2021-01" db="EMBL/GenBank/DDBJ databases">
        <authorList>
            <consortium name="Genoscope - CEA"/>
            <person name="William W."/>
        </authorList>
    </citation>
    <scope>NUCLEOTIDE SEQUENCE</scope>
</reference>